<sequence length="107" mass="11989">MRSSQSPVNECLQGSEMNARDYLNEARATIQDRGLDYGHPSDNMQRTASLWSAYLEMPVTDYQVAMCLALVKIARSMETAKSDNYIDGAAYFAIAGQLHTEENDLYV</sequence>
<reference evidence="2" key="1">
    <citation type="submission" date="2020-04" db="EMBL/GenBank/DDBJ databases">
        <authorList>
            <person name="Chiriac C."/>
            <person name="Salcher M."/>
            <person name="Ghai R."/>
            <person name="Kavagutti S V."/>
        </authorList>
    </citation>
    <scope>NUCLEOTIDE SEQUENCE</scope>
</reference>
<proteinExistence type="predicted"/>
<name>A0A6J5MTE7_9CAUD</name>
<evidence type="ECO:0000313" key="2">
    <source>
        <dbReference type="EMBL" id="CAB4149692.1"/>
    </source>
</evidence>
<feature type="domain" description="DUF6378" evidence="1">
    <location>
        <begin position="23"/>
        <end position="98"/>
    </location>
</feature>
<dbReference type="Pfam" id="PF19905">
    <property type="entry name" value="DUF6378"/>
    <property type="match status" value="1"/>
</dbReference>
<gene>
    <name evidence="2" type="ORF">UFOVP550_19</name>
</gene>
<protein>
    <recommendedName>
        <fullName evidence="1">DUF6378 domain-containing protein</fullName>
    </recommendedName>
</protein>
<evidence type="ECO:0000259" key="1">
    <source>
        <dbReference type="Pfam" id="PF19905"/>
    </source>
</evidence>
<dbReference type="EMBL" id="LR796522">
    <property type="protein sequence ID" value="CAB4149692.1"/>
    <property type="molecule type" value="Genomic_DNA"/>
</dbReference>
<dbReference type="InterPro" id="IPR045958">
    <property type="entry name" value="DUF6378"/>
</dbReference>
<organism evidence="2">
    <name type="scientific">uncultured Caudovirales phage</name>
    <dbReference type="NCBI Taxonomy" id="2100421"/>
    <lineage>
        <taxon>Viruses</taxon>
        <taxon>Duplodnaviria</taxon>
        <taxon>Heunggongvirae</taxon>
        <taxon>Uroviricota</taxon>
        <taxon>Caudoviricetes</taxon>
        <taxon>Peduoviridae</taxon>
        <taxon>Maltschvirus</taxon>
        <taxon>Maltschvirus maltsch</taxon>
    </lineage>
</organism>
<accession>A0A6J5MTE7</accession>